<proteinExistence type="predicted"/>
<dbReference type="GO" id="GO:0000981">
    <property type="term" value="F:DNA-binding transcription factor activity, RNA polymerase II-specific"/>
    <property type="evidence" value="ECO:0007669"/>
    <property type="project" value="TreeGrafter"/>
</dbReference>
<dbReference type="GO" id="GO:0060963">
    <property type="term" value="P:positive regulation of ribosomal protein gene transcription by RNA polymerase II"/>
    <property type="evidence" value="ECO:0007669"/>
    <property type="project" value="TreeGrafter"/>
</dbReference>
<dbReference type="PANTHER" id="PTHR37784">
    <property type="entry name" value="PROTEIN MSN1"/>
    <property type="match status" value="1"/>
</dbReference>
<evidence type="ECO:0000259" key="1">
    <source>
        <dbReference type="Pfam" id="PF12550"/>
    </source>
</evidence>
<dbReference type="OrthoDB" id="5093479at2759"/>
<dbReference type="VEuPathDB" id="FungiDB:FOMG_18008"/>
<dbReference type="PANTHER" id="PTHR37784:SF2">
    <property type="entry name" value="HIGH-OSMOLARITY-INDUCED TRANSCRIPTION PROTEIN 1"/>
    <property type="match status" value="1"/>
</dbReference>
<organism evidence="2">
    <name type="scientific">Fusarium oxysporum f. sp. melonis 26406</name>
    <dbReference type="NCBI Taxonomy" id="1089452"/>
    <lineage>
        <taxon>Eukaryota</taxon>
        <taxon>Fungi</taxon>
        <taxon>Dikarya</taxon>
        <taxon>Ascomycota</taxon>
        <taxon>Pezizomycotina</taxon>
        <taxon>Sordariomycetes</taxon>
        <taxon>Hypocreomycetidae</taxon>
        <taxon>Hypocreales</taxon>
        <taxon>Nectriaceae</taxon>
        <taxon>Fusarium</taxon>
        <taxon>Fusarium oxysporum species complex</taxon>
    </lineage>
</organism>
<dbReference type="HOGENOM" id="CLU_2038164_0_0_1"/>
<dbReference type="Pfam" id="PF12550">
    <property type="entry name" value="GCR1_C"/>
    <property type="match status" value="1"/>
</dbReference>
<dbReference type="EMBL" id="JH659409">
    <property type="protein sequence ID" value="EXK25311.1"/>
    <property type="molecule type" value="Genomic_DNA"/>
</dbReference>
<reference evidence="2" key="1">
    <citation type="submission" date="2012-04" db="EMBL/GenBank/DDBJ databases">
        <title>The Genome Sequence of Fusarium oxysporum melonis.</title>
        <authorList>
            <consortium name="The Broad Institute Genome Sequencing Platform"/>
            <person name="Ma L.-J."/>
            <person name="Gale L.R."/>
            <person name="Schwartz D.C."/>
            <person name="Zhou S."/>
            <person name="Corby-Kistler H."/>
            <person name="Young S.K."/>
            <person name="Zeng Q."/>
            <person name="Gargeya S."/>
            <person name="Fitzgerald M."/>
            <person name="Haas B."/>
            <person name="Abouelleil A."/>
            <person name="Alvarado L."/>
            <person name="Arachchi H.M."/>
            <person name="Berlin A."/>
            <person name="Brown A."/>
            <person name="Chapman S.B."/>
            <person name="Chen Z."/>
            <person name="Dunbar C."/>
            <person name="Freedman E."/>
            <person name="Gearin G."/>
            <person name="Goldberg J."/>
            <person name="Griggs A."/>
            <person name="Gujja S."/>
            <person name="Heiman D."/>
            <person name="Howarth C."/>
            <person name="Larson L."/>
            <person name="Lui A."/>
            <person name="MacDonald P.J.P."/>
            <person name="Montmayeur A."/>
            <person name="Murphy C."/>
            <person name="Neiman D."/>
            <person name="Pearson M."/>
            <person name="Priest M."/>
            <person name="Roberts A."/>
            <person name="Saif S."/>
            <person name="Shea T."/>
            <person name="Shenoy N."/>
            <person name="Sisk P."/>
            <person name="Stolte C."/>
            <person name="Sykes S."/>
            <person name="Wortman J."/>
            <person name="Nusbaum C."/>
            <person name="Birren B."/>
        </authorList>
    </citation>
    <scope>NUCLEOTIDE SEQUENCE</scope>
    <source>
        <strain evidence="2">26406</strain>
    </source>
</reference>
<sequence>MLVVAALAKVFTVRGVWKEWEEGIAGQPAVRVLEETWGSRWRPGNRVRVQFCSRKVIWDELLARTASGKNEEEAIAELELLRAGRILNRLIDELKQRRRRGQARYGYR</sequence>
<dbReference type="Proteomes" id="UP000030703">
    <property type="component" value="Unassembled WGS sequence"/>
</dbReference>
<dbReference type="InterPro" id="IPR052146">
    <property type="entry name" value="HOT1"/>
</dbReference>
<protein>
    <recommendedName>
        <fullName evidence="1">Transcription activator GCR1-like domain-containing protein</fullName>
    </recommendedName>
</protein>
<feature type="domain" description="Transcription activator GCR1-like" evidence="1">
    <location>
        <begin position="9"/>
        <end position="82"/>
    </location>
</feature>
<dbReference type="AlphaFoldDB" id="W9ZW37"/>
<gene>
    <name evidence="2" type="ORF">FOMG_18008</name>
</gene>
<reference evidence="2" key="2">
    <citation type="submission" date="2012-05" db="EMBL/GenBank/DDBJ databases">
        <title>Annotation of the Genome Sequence of Fusarium oxysporum f. sp. melonis 26406.</title>
        <authorList>
            <consortium name="The Broad Institute Genomics Platform"/>
            <person name="Ma L.-J."/>
            <person name="Corby-Kistler H."/>
            <person name="Broz K."/>
            <person name="Gale L.R."/>
            <person name="Jonkers W."/>
            <person name="O'Donnell K."/>
            <person name="Ploetz R."/>
            <person name="Steinberg C."/>
            <person name="Schwartz D.C."/>
            <person name="VanEtten H."/>
            <person name="Zhou S."/>
            <person name="Young S.K."/>
            <person name="Zeng Q."/>
            <person name="Gargeya S."/>
            <person name="Fitzgerald M."/>
            <person name="Abouelleil A."/>
            <person name="Alvarado L."/>
            <person name="Chapman S.B."/>
            <person name="Gainer-Dewar J."/>
            <person name="Goldberg J."/>
            <person name="Griggs A."/>
            <person name="Gujja S."/>
            <person name="Hansen M."/>
            <person name="Howarth C."/>
            <person name="Imamovic A."/>
            <person name="Ireland A."/>
            <person name="Larimer J."/>
            <person name="McCowan C."/>
            <person name="Murphy C."/>
            <person name="Pearson M."/>
            <person name="Poon T.W."/>
            <person name="Priest M."/>
            <person name="Roberts A."/>
            <person name="Saif S."/>
            <person name="Shea T."/>
            <person name="Sykes S."/>
            <person name="Wortman J."/>
            <person name="Nusbaum C."/>
            <person name="Birren B."/>
        </authorList>
    </citation>
    <scope>NUCLEOTIDE SEQUENCE</scope>
    <source>
        <strain evidence="2">26406</strain>
    </source>
</reference>
<dbReference type="InterPro" id="IPR022210">
    <property type="entry name" value="TF_GCR1-like"/>
</dbReference>
<accession>W9ZW37</accession>
<name>W9ZW37_FUSOX</name>
<evidence type="ECO:0000313" key="2">
    <source>
        <dbReference type="EMBL" id="EXK25311.1"/>
    </source>
</evidence>
<dbReference type="GO" id="GO:0000978">
    <property type="term" value="F:RNA polymerase II cis-regulatory region sequence-specific DNA binding"/>
    <property type="evidence" value="ECO:0007669"/>
    <property type="project" value="TreeGrafter"/>
</dbReference>